<evidence type="ECO:0000256" key="4">
    <source>
        <dbReference type="SAM" id="MobiDB-lite"/>
    </source>
</evidence>
<dbReference type="Gene3D" id="1.10.8.10">
    <property type="entry name" value="DNA helicase RuvA subunit, C-terminal domain"/>
    <property type="match status" value="1"/>
</dbReference>
<organism evidence="6 7">
    <name type="scientific">Coccomyxa viridis</name>
    <dbReference type="NCBI Taxonomy" id="1274662"/>
    <lineage>
        <taxon>Eukaryota</taxon>
        <taxon>Viridiplantae</taxon>
        <taxon>Chlorophyta</taxon>
        <taxon>core chlorophytes</taxon>
        <taxon>Trebouxiophyceae</taxon>
        <taxon>Trebouxiophyceae incertae sedis</taxon>
        <taxon>Coccomyxaceae</taxon>
        <taxon>Coccomyxa</taxon>
    </lineage>
</organism>
<name>A0AAV1IFK8_9CHLO</name>
<dbReference type="Gene3D" id="3.10.20.90">
    <property type="entry name" value="Phosphatidylinositol 3-kinase Catalytic Subunit, Chain A, domain 1"/>
    <property type="match status" value="1"/>
</dbReference>
<dbReference type="PANTHER" id="PTHR23322">
    <property type="entry name" value="FAS-ASSOCIATED PROTEIN"/>
    <property type="match status" value="1"/>
</dbReference>
<dbReference type="SUPFAM" id="SSF54236">
    <property type="entry name" value="Ubiquitin-like"/>
    <property type="match status" value="1"/>
</dbReference>
<feature type="region of interest" description="Disordered" evidence="4">
    <location>
        <begin position="311"/>
        <end position="338"/>
    </location>
</feature>
<keyword evidence="7" id="KW-1185">Reference proteome</keyword>
<dbReference type="Pfam" id="PF14555">
    <property type="entry name" value="UBA_4"/>
    <property type="match status" value="1"/>
</dbReference>
<evidence type="ECO:0000259" key="5">
    <source>
        <dbReference type="PROSITE" id="PS50033"/>
    </source>
</evidence>
<evidence type="ECO:0000256" key="2">
    <source>
        <dbReference type="ARBA" id="ARBA00022824"/>
    </source>
</evidence>
<comment type="subcellular location">
    <subcellularLocation>
        <location evidence="1">Endoplasmic reticulum</location>
    </subcellularLocation>
</comment>
<dbReference type="InterPro" id="IPR009060">
    <property type="entry name" value="UBA-like_sf"/>
</dbReference>
<sequence length="470" mass="50987">MAGSSMSDDADAASSSDVAHFVSLTNCPMDQATFFLEASNGNMDQALEMYYEQAPPSSNRAAQAYAAAPSPQRAPRPAASPQHIQHRGLLGALMNLPVTAISGSLGLLSGVIRLSAAAASFIGSNLLPAPWYNKIRGGIRAITQGSRPLDPTEAAEAFKHTFAKDYGENGPEWLTVGWQEATARAHAQYKFLFVYLHSRYHQDAEAFCRQTLCNTQLAAYLNSTFVCWGGDIRQPDAYRLSNSLRTTGYPYVALLAFSGARTKLIAAVEGITSASRLEAVLQQAMGQHEGHLAAEQADANERNFTRRLREEQDAAYQQSLRDDQERERQRSAQRTQQEAAERAAAEAAAQARAAQDAEAKRIADRAAMLAARRVSNRAALKPEPAAGSTGTTALRIRLPDGSTHMRKFASEASLQEAWDWVASLEQVDAVKFHLASSFPRKVFTDAEQAGTLTQLGLAPQAALFVQVVDE</sequence>
<dbReference type="InterPro" id="IPR036249">
    <property type="entry name" value="Thioredoxin-like_sf"/>
</dbReference>
<dbReference type="InterPro" id="IPR001012">
    <property type="entry name" value="UBX_dom"/>
</dbReference>
<dbReference type="CDD" id="cd14348">
    <property type="entry name" value="UBA_p47"/>
    <property type="match status" value="1"/>
</dbReference>
<dbReference type="InterPro" id="IPR050730">
    <property type="entry name" value="UBX_domain-protein"/>
</dbReference>
<dbReference type="PANTHER" id="PTHR23322:SF1">
    <property type="entry name" value="FAS-ASSOCIATED FACTOR 2"/>
    <property type="match status" value="1"/>
</dbReference>
<dbReference type="Gene3D" id="3.40.30.10">
    <property type="entry name" value="Glutaredoxin"/>
    <property type="match status" value="1"/>
</dbReference>
<dbReference type="Pfam" id="PF00789">
    <property type="entry name" value="UBX"/>
    <property type="match status" value="1"/>
</dbReference>
<keyword evidence="3" id="KW-0175">Coiled coil</keyword>
<gene>
    <name evidence="6" type="ORF">CVIRNUC_009087</name>
</gene>
<feature type="compositionally biased region" description="Basic and acidic residues" evidence="4">
    <location>
        <begin position="320"/>
        <end position="330"/>
    </location>
</feature>
<dbReference type="EMBL" id="CAUYUE010000013">
    <property type="protein sequence ID" value="CAK0785874.1"/>
    <property type="molecule type" value="Genomic_DNA"/>
</dbReference>
<evidence type="ECO:0000256" key="3">
    <source>
        <dbReference type="ARBA" id="ARBA00023054"/>
    </source>
</evidence>
<comment type="caution">
    <text evidence="6">The sequence shown here is derived from an EMBL/GenBank/DDBJ whole genome shotgun (WGS) entry which is preliminary data.</text>
</comment>
<dbReference type="SUPFAM" id="SSF46934">
    <property type="entry name" value="UBA-like"/>
    <property type="match status" value="1"/>
</dbReference>
<keyword evidence="2" id="KW-0256">Endoplasmic reticulum</keyword>
<dbReference type="SUPFAM" id="SSF52833">
    <property type="entry name" value="Thioredoxin-like"/>
    <property type="match status" value="1"/>
</dbReference>
<dbReference type="GO" id="GO:0005783">
    <property type="term" value="C:endoplasmic reticulum"/>
    <property type="evidence" value="ECO:0007669"/>
    <property type="project" value="UniProtKB-SubCell"/>
</dbReference>
<accession>A0AAV1IFK8</accession>
<dbReference type="InterPro" id="IPR049483">
    <property type="entry name" value="FAF1_2-like_UAS"/>
</dbReference>
<dbReference type="InterPro" id="IPR006577">
    <property type="entry name" value="UAS"/>
</dbReference>
<reference evidence="6 7" key="1">
    <citation type="submission" date="2023-10" db="EMBL/GenBank/DDBJ databases">
        <authorList>
            <person name="Maclean D."/>
            <person name="Macfadyen A."/>
        </authorList>
    </citation>
    <scope>NUCLEOTIDE SEQUENCE [LARGE SCALE GENOMIC DNA]</scope>
</reference>
<dbReference type="Pfam" id="PF21021">
    <property type="entry name" value="FAF1"/>
    <property type="match status" value="1"/>
</dbReference>
<dbReference type="PROSITE" id="PS50033">
    <property type="entry name" value="UBX"/>
    <property type="match status" value="1"/>
</dbReference>
<evidence type="ECO:0000256" key="1">
    <source>
        <dbReference type="ARBA" id="ARBA00004240"/>
    </source>
</evidence>
<dbReference type="SMART" id="SM00594">
    <property type="entry name" value="UAS"/>
    <property type="match status" value="1"/>
</dbReference>
<feature type="region of interest" description="Disordered" evidence="4">
    <location>
        <begin position="60"/>
        <end position="79"/>
    </location>
</feature>
<feature type="domain" description="UBX" evidence="5">
    <location>
        <begin position="387"/>
        <end position="465"/>
    </location>
</feature>
<dbReference type="GO" id="GO:0036503">
    <property type="term" value="P:ERAD pathway"/>
    <property type="evidence" value="ECO:0007669"/>
    <property type="project" value="TreeGrafter"/>
</dbReference>
<dbReference type="InterPro" id="IPR029071">
    <property type="entry name" value="Ubiquitin-like_domsf"/>
</dbReference>
<protein>
    <recommendedName>
        <fullName evidence="5">UBX domain-containing protein</fullName>
    </recommendedName>
</protein>
<dbReference type="SMART" id="SM00166">
    <property type="entry name" value="UBX"/>
    <property type="match status" value="1"/>
</dbReference>
<dbReference type="AlphaFoldDB" id="A0AAV1IFK8"/>
<evidence type="ECO:0000313" key="7">
    <source>
        <dbReference type="Proteomes" id="UP001314263"/>
    </source>
</evidence>
<dbReference type="GO" id="GO:0043130">
    <property type="term" value="F:ubiquitin binding"/>
    <property type="evidence" value="ECO:0007669"/>
    <property type="project" value="TreeGrafter"/>
</dbReference>
<dbReference type="CDD" id="cd01767">
    <property type="entry name" value="UBX"/>
    <property type="match status" value="1"/>
</dbReference>
<evidence type="ECO:0000313" key="6">
    <source>
        <dbReference type="EMBL" id="CAK0785874.1"/>
    </source>
</evidence>
<dbReference type="Proteomes" id="UP001314263">
    <property type="component" value="Unassembled WGS sequence"/>
</dbReference>
<proteinExistence type="predicted"/>